<reference evidence="5 6" key="1">
    <citation type="submission" date="2025-04" db="UniProtKB">
        <authorList>
            <consortium name="RefSeq"/>
        </authorList>
    </citation>
    <scope>IDENTIFICATION</scope>
</reference>
<dbReference type="RefSeq" id="XP_026519958.1">
    <property type="nucleotide sequence ID" value="XM_026664173.1"/>
</dbReference>
<evidence type="ECO:0000313" key="4">
    <source>
        <dbReference type="Proteomes" id="UP000504612"/>
    </source>
</evidence>
<evidence type="ECO:0000256" key="1">
    <source>
        <dbReference type="SAM" id="MobiDB-lite"/>
    </source>
</evidence>
<dbReference type="Proteomes" id="UP000504612">
    <property type="component" value="Unplaced"/>
</dbReference>
<feature type="region of interest" description="Disordered" evidence="1">
    <location>
        <begin position="89"/>
        <end position="109"/>
    </location>
</feature>
<dbReference type="KEGG" id="nss:113409877"/>
<dbReference type="InterPro" id="IPR015373">
    <property type="entry name" value="Interferon/interleukin_rcp_dom"/>
</dbReference>
<dbReference type="InterPro" id="IPR036116">
    <property type="entry name" value="FN3_sf"/>
</dbReference>
<accession>A0A6J1TWG5</accession>
<protein>
    <submittedName>
        <fullName evidence="5 6">Interferon alpha/beta receptor 2</fullName>
    </submittedName>
</protein>
<dbReference type="Gene3D" id="2.60.40.10">
    <property type="entry name" value="Immunoglobulins"/>
    <property type="match status" value="2"/>
</dbReference>
<dbReference type="InterPro" id="IPR013783">
    <property type="entry name" value="Ig-like_fold"/>
</dbReference>
<evidence type="ECO:0000313" key="5">
    <source>
        <dbReference type="RefSeq" id="XP_026519958.1"/>
    </source>
</evidence>
<evidence type="ECO:0000313" key="6">
    <source>
        <dbReference type="RefSeq" id="XP_026519959.1"/>
    </source>
</evidence>
<dbReference type="SUPFAM" id="SSF49265">
    <property type="entry name" value="Fibronectin type III"/>
    <property type="match status" value="1"/>
</dbReference>
<dbReference type="PANTHER" id="PTHR20859">
    <property type="entry name" value="INTERFERON/INTERLEUKIN RECEPTOR"/>
    <property type="match status" value="1"/>
</dbReference>
<feature type="domain" description="Interferon/interleukin receptor" evidence="3">
    <location>
        <begin position="199"/>
        <end position="290"/>
    </location>
</feature>
<dbReference type="RefSeq" id="XP_026519959.1">
    <property type="nucleotide sequence ID" value="XM_026664174.1"/>
</dbReference>
<keyword evidence="4" id="KW-1185">Reference proteome</keyword>
<dbReference type="GO" id="GO:0042018">
    <property type="term" value="F:interleukin-22 receptor activity"/>
    <property type="evidence" value="ECO:0007669"/>
    <property type="project" value="TreeGrafter"/>
</dbReference>
<dbReference type="InterPro" id="IPR050650">
    <property type="entry name" value="Type-II_Cytokine-TF_Rcpt"/>
</dbReference>
<feature type="transmembrane region" description="Helical" evidence="2">
    <location>
        <begin position="302"/>
        <end position="321"/>
    </location>
</feature>
<evidence type="ECO:0000259" key="3">
    <source>
        <dbReference type="Pfam" id="PF09294"/>
    </source>
</evidence>
<keyword evidence="2" id="KW-0812">Transmembrane</keyword>
<keyword evidence="2" id="KW-1133">Transmembrane helix</keyword>
<gene>
    <name evidence="5 6" type="primary">IFNAR2</name>
</gene>
<sequence>MAFSMKPLNVCKLVYISAITLTFSNFLETSKSTLLLTMNQEDFEYILMWKPENSSRMPACYTVMYKMKRNFGCNLHTMGATSKSAVKGQEQVNSYSSRSQESQESDHHVMGPGELATCPTFSETDAQRTSVKQYLSGIKSKFKTVQECTNITRPLCNLTNEFADFCQGTALIIVQQDTSNEINYSDILPFNPYTQRCFRPPQFNISVCQNCVNVTVKLSPLLLKIYQNLDYRITVKTDGLKENRIDNTSKQDSFFTILEDLHPNKNYCIAVEVSKDFNHQCTPTIPKCIMLDSNNRKDNIEFSVMGPVILALVLVFVVFLYKAGFICFKRRTVPSVLNIKSNLACLVSESDLEKICDVQVQESEVQQHSDDETSESDAESNFDTKCDIFNQITPFSEVDITQKIFTGCSATTNEVTRTLAEKNQNDIDKGSPITPLYPSEVNSGHVGESERTDCLNVNLNTVKLGISDKKLDFSTFDHEDILDLNESRISDAFEPNHITEMPDSQSFDVQSPLCSWENLSVSGESESSYSETECTSGYMRR</sequence>
<dbReference type="GeneID" id="113409877"/>
<evidence type="ECO:0000256" key="2">
    <source>
        <dbReference type="SAM" id="Phobius"/>
    </source>
</evidence>
<dbReference type="GO" id="GO:0005886">
    <property type="term" value="C:plasma membrane"/>
    <property type="evidence" value="ECO:0007669"/>
    <property type="project" value="TreeGrafter"/>
</dbReference>
<name>A0A6J1TWG5_9SAUR</name>
<dbReference type="PANTHER" id="PTHR20859:SF84">
    <property type="entry name" value="INTERFERON ALPHA_BETA RECEPTOR 2"/>
    <property type="match status" value="1"/>
</dbReference>
<organism evidence="4 6">
    <name type="scientific">Notechis scutatus</name>
    <name type="common">mainland tiger snake</name>
    <dbReference type="NCBI Taxonomy" id="8663"/>
    <lineage>
        <taxon>Eukaryota</taxon>
        <taxon>Metazoa</taxon>
        <taxon>Chordata</taxon>
        <taxon>Craniata</taxon>
        <taxon>Vertebrata</taxon>
        <taxon>Euteleostomi</taxon>
        <taxon>Lepidosauria</taxon>
        <taxon>Squamata</taxon>
        <taxon>Bifurcata</taxon>
        <taxon>Unidentata</taxon>
        <taxon>Episquamata</taxon>
        <taxon>Toxicofera</taxon>
        <taxon>Serpentes</taxon>
        <taxon>Colubroidea</taxon>
        <taxon>Elapidae</taxon>
        <taxon>Hydrophiinae</taxon>
        <taxon>Notechis</taxon>
    </lineage>
</organism>
<keyword evidence="5 6" id="KW-0675">Receptor</keyword>
<dbReference type="CTD" id="3455"/>
<dbReference type="Pfam" id="PF09294">
    <property type="entry name" value="Interfer-bind"/>
    <property type="match status" value="1"/>
</dbReference>
<keyword evidence="2" id="KW-0472">Membrane</keyword>
<dbReference type="AlphaFoldDB" id="A0A6J1TWG5"/>
<proteinExistence type="predicted"/>